<sequence>MEKKTIANVGVSDIVNAGLSMEEAVDFQKILKQIIGEAKCSDSREVWRKVVAKRMLLPCHPHKLHQLIYYSVYARWDASINGPPLYWFPSLSQSKYTNLGRVMEIHGPKYLGASYKDPITSFSLFQKYTVQHPEVYWSLILRELSIVFHEVPKCILDTSNKSKQGGNWLPGSVLNIAECCLHPASHPRKNDDSVAIVWRDESDNSKVNHLTLKELREQVMLVANALDATFTKGDAIAIDMPMTVNAVVIYLAIVLAGFVVVSIADSFAAKEIAARLRISNAKAIFTQDYILRGGRKFPLYSRVVEAAPHKAIVLPVIGSDVDVQLRHQDLSWKDFLSSVNHFLRPNYYSPICQPVDAITNILFSSGTTGEPKAILWTQLSPIRSASDAWAHIDIQVGDVYCWPTNLGWVMGPILLYSCFLNGATLALFHGSPIGREFGKFVQDAGVTILGTVPSLVKAWKSTNCMEGLDWTKIKSFCSTGESSNVDDDLWLSSRAYYKPIIECCGGTELASSYIQGCPLQPQAFGAFSTASMTTGFVILDENEVPYPDDQPCVGEVGLFPLYFGASERLLNADHYKVYFKGMPMFKGMQLRRHGDILKRTVGGYFIVQGRADDTMNLGGIKTSSVEIERVCDGADESIMETAAISIAPKDGGPELLVIFVVLKKGYASEPDELKMKFSKAIQSNLNPLFKVSFVKIIPEFPRTASNKLLRRVLRDQMKHELSLHSKI</sequence>
<gene>
    <name evidence="1" type="ORF">MANES_03G087803v8</name>
</gene>
<protein>
    <submittedName>
        <fullName evidence="1">Uncharacterized protein</fullName>
    </submittedName>
</protein>
<dbReference type="EMBL" id="CM004389">
    <property type="protein sequence ID" value="KAG8657758.1"/>
    <property type="molecule type" value="Genomic_DNA"/>
</dbReference>
<evidence type="ECO:0000313" key="1">
    <source>
        <dbReference type="EMBL" id="KAG8657758.1"/>
    </source>
</evidence>
<evidence type="ECO:0000313" key="2">
    <source>
        <dbReference type="Proteomes" id="UP000091857"/>
    </source>
</evidence>
<comment type="caution">
    <text evidence="1">The sequence shown here is derived from an EMBL/GenBank/DDBJ whole genome shotgun (WGS) entry which is preliminary data.</text>
</comment>
<proteinExistence type="predicted"/>
<name>A0ACB7I151_MANES</name>
<reference evidence="2" key="1">
    <citation type="journal article" date="2016" name="Nat. Biotechnol.">
        <title>Sequencing wild and cultivated cassava and related species reveals extensive interspecific hybridization and genetic diversity.</title>
        <authorList>
            <person name="Bredeson J.V."/>
            <person name="Lyons J.B."/>
            <person name="Prochnik S.E."/>
            <person name="Wu G.A."/>
            <person name="Ha C.M."/>
            <person name="Edsinger-Gonzales E."/>
            <person name="Grimwood J."/>
            <person name="Schmutz J."/>
            <person name="Rabbi I.Y."/>
            <person name="Egesi C."/>
            <person name="Nauluvula P."/>
            <person name="Lebot V."/>
            <person name="Ndunguru J."/>
            <person name="Mkamilo G."/>
            <person name="Bart R.S."/>
            <person name="Setter T.L."/>
            <person name="Gleadow R.M."/>
            <person name="Kulakow P."/>
            <person name="Ferguson M.E."/>
            <person name="Rounsley S."/>
            <person name="Rokhsar D.S."/>
        </authorList>
    </citation>
    <scope>NUCLEOTIDE SEQUENCE [LARGE SCALE GENOMIC DNA]</scope>
    <source>
        <strain evidence="2">cv. AM560-2</strain>
    </source>
</reference>
<keyword evidence="2" id="KW-1185">Reference proteome</keyword>
<dbReference type="Proteomes" id="UP000091857">
    <property type="component" value="Chromosome 3"/>
</dbReference>
<organism evidence="1 2">
    <name type="scientific">Manihot esculenta</name>
    <name type="common">Cassava</name>
    <name type="synonym">Jatropha manihot</name>
    <dbReference type="NCBI Taxonomy" id="3983"/>
    <lineage>
        <taxon>Eukaryota</taxon>
        <taxon>Viridiplantae</taxon>
        <taxon>Streptophyta</taxon>
        <taxon>Embryophyta</taxon>
        <taxon>Tracheophyta</taxon>
        <taxon>Spermatophyta</taxon>
        <taxon>Magnoliopsida</taxon>
        <taxon>eudicotyledons</taxon>
        <taxon>Gunneridae</taxon>
        <taxon>Pentapetalae</taxon>
        <taxon>rosids</taxon>
        <taxon>fabids</taxon>
        <taxon>Malpighiales</taxon>
        <taxon>Euphorbiaceae</taxon>
        <taxon>Crotonoideae</taxon>
        <taxon>Manihoteae</taxon>
        <taxon>Manihot</taxon>
    </lineage>
</organism>
<accession>A0ACB7I151</accession>